<dbReference type="SUPFAM" id="SSF55874">
    <property type="entry name" value="ATPase domain of HSP90 chaperone/DNA topoisomerase II/histidine kinase"/>
    <property type="match status" value="1"/>
</dbReference>
<dbReference type="SUPFAM" id="SSF55785">
    <property type="entry name" value="PYP-like sensor domain (PAS domain)"/>
    <property type="match status" value="1"/>
</dbReference>
<dbReference type="EC" id="2.7.13.3" evidence="3"/>
<dbReference type="Gene3D" id="3.30.450.40">
    <property type="match status" value="1"/>
</dbReference>
<dbReference type="PROSITE" id="PS50109">
    <property type="entry name" value="HIS_KIN"/>
    <property type="match status" value="1"/>
</dbReference>
<dbReference type="GO" id="GO:0005524">
    <property type="term" value="F:ATP binding"/>
    <property type="evidence" value="ECO:0007669"/>
    <property type="project" value="UniProtKB-KW"/>
</dbReference>
<feature type="modified residue" description="4-aspartylphosphate" evidence="16">
    <location>
        <position position="769"/>
    </location>
</feature>
<dbReference type="InterPro" id="IPR036097">
    <property type="entry name" value="HisK_dim/P_sf"/>
</dbReference>
<dbReference type="GO" id="GO:0005886">
    <property type="term" value="C:plasma membrane"/>
    <property type="evidence" value="ECO:0007669"/>
    <property type="project" value="UniProtKB-SubCell"/>
</dbReference>
<dbReference type="SUPFAM" id="SSF47226">
    <property type="entry name" value="Histidine-containing phosphotransfer domain, HPT domain"/>
    <property type="match status" value="1"/>
</dbReference>
<dbReference type="Pfam" id="PF00072">
    <property type="entry name" value="Response_reg"/>
    <property type="match status" value="2"/>
</dbReference>
<keyword evidence="5 16" id="KW-0597">Phosphoprotein</keyword>
<dbReference type="InterPro" id="IPR011006">
    <property type="entry name" value="CheY-like_superfamily"/>
</dbReference>
<sequence>MKNQNKNEINIYSNDFLKLMNSIHVRFLEVNSINYNELLRKSLEEIGEFFDLDRIYIYHFSKDPTFMKIECQWNKKFIKPKREIIEDEVVYAFPWLIRQIKSKDFIVLNNITEFPVDATFELEAFNMEGIKSSLILPLKDKNKLIGFIGFETLSESIIWQSEQIKILNNISKFLEFIKARITKLKEYESLLNGQTILLDNAASQIWALSNVTSYATVNEAHAEFFGKKKSDLEYKDLYDIFDVNTANKLSENNWELFRNDEPAEKELKIKNWKGEDRLLQVKSKPIKDESGNIKYLVCTAQDITEQRIAEAELYKAKVEAESANIAKSQFLANMSHEIRTPMNGIFGFLELLESSNLSLEQKEFVREAKSASDILLNIINDILDFSKIEAKKLVLENISFNLRTVIEDAVSLFVPKTLEKGIQLYTIIDPTIPDEVIGDPSRLKQILTNLLSNGVKFTDAGEIAIKVDYFEEENDIALLTFEVRDTGIGISGKDIQKLFKSFNQADASTTRKYGGTGLGLSICRELVNMMDGEITVDSVLDKGSTFRFCVRLKISKRASEHISIFEKVNDVNILIVDNDENSRKITSSYLKGTGLHIIEVDGAGEAISTIISNNDTKNKISIVIIECEIPGMNCYELARTLKNIPIAKHIKLILLMSRYKGDFKAAMEYGFSSYLTKPLKRDDLLDCIAVNLGLKKEDEEHFEDSNKNVVKNIYNLSEIRILLAEDNEVNRKIFISMLKSRGITCDVALDGKEALRKVSEEDYDIVFMDCQMPVMDGYEATAEIRRIEENRKHTKIVAVTANAMEGDSEKCIKSGMDNYITKPINFDIVFKMIEESIIDKKHNTIDYSRIIDNYINEFARDTGLDIEDALEIFEDYIRCLPDLLNGINDAINTKDLKKLAKFAHELKGSSGTLRINSVHELAKMLDKKALEEKLDECNEIFGQIKDLFYKI</sequence>
<dbReference type="Pfam" id="PF01590">
    <property type="entry name" value="GAF"/>
    <property type="match status" value="1"/>
</dbReference>
<feature type="domain" description="PAC" evidence="19">
    <location>
        <begin position="263"/>
        <end position="315"/>
    </location>
</feature>
<feature type="domain" description="Response regulatory" evidence="18">
    <location>
        <begin position="720"/>
        <end position="837"/>
    </location>
</feature>
<evidence type="ECO:0000313" key="22">
    <source>
        <dbReference type="Proteomes" id="UP000031866"/>
    </source>
</evidence>
<evidence type="ECO:0000256" key="10">
    <source>
        <dbReference type="ARBA" id="ARBA00023012"/>
    </source>
</evidence>
<dbReference type="Gene3D" id="3.30.565.10">
    <property type="entry name" value="Histidine kinase-like ATPase, C-terminal domain"/>
    <property type="match status" value="1"/>
</dbReference>
<dbReference type="InterPro" id="IPR008207">
    <property type="entry name" value="Sig_transdc_His_kin_Hpt_dom"/>
</dbReference>
<dbReference type="FunFam" id="3.30.565.10:FF:000010">
    <property type="entry name" value="Sensor histidine kinase RcsC"/>
    <property type="match status" value="1"/>
</dbReference>
<dbReference type="PROSITE" id="PS50110">
    <property type="entry name" value="RESPONSE_REGULATORY"/>
    <property type="match status" value="2"/>
</dbReference>
<dbReference type="Gene3D" id="3.40.50.2300">
    <property type="match status" value="2"/>
</dbReference>
<dbReference type="SMART" id="SM00065">
    <property type="entry name" value="GAF"/>
    <property type="match status" value="1"/>
</dbReference>
<evidence type="ECO:0000256" key="11">
    <source>
        <dbReference type="ARBA" id="ARBA00024867"/>
    </source>
</evidence>
<dbReference type="Pfam" id="PF02518">
    <property type="entry name" value="HATPase_c"/>
    <property type="match status" value="1"/>
</dbReference>
<keyword evidence="6" id="KW-0808">Transferase</keyword>
<evidence type="ECO:0000256" key="4">
    <source>
        <dbReference type="ARBA" id="ARBA00018672"/>
    </source>
</evidence>
<evidence type="ECO:0000256" key="16">
    <source>
        <dbReference type="PROSITE-ProRule" id="PRU00169"/>
    </source>
</evidence>
<feature type="modified residue" description="Phosphohistidine" evidence="15">
    <location>
        <position position="904"/>
    </location>
</feature>
<dbReference type="InterPro" id="IPR001789">
    <property type="entry name" value="Sig_transdc_resp-reg_receiver"/>
</dbReference>
<evidence type="ECO:0000256" key="3">
    <source>
        <dbReference type="ARBA" id="ARBA00012438"/>
    </source>
</evidence>
<evidence type="ECO:0000256" key="9">
    <source>
        <dbReference type="ARBA" id="ARBA00022840"/>
    </source>
</evidence>
<dbReference type="PROSITE" id="PS50113">
    <property type="entry name" value="PAC"/>
    <property type="match status" value="1"/>
</dbReference>
<dbReference type="InterPro" id="IPR005467">
    <property type="entry name" value="His_kinase_dom"/>
</dbReference>
<dbReference type="InterPro" id="IPR036890">
    <property type="entry name" value="HATPase_C_sf"/>
</dbReference>
<dbReference type="InterPro" id="IPR029016">
    <property type="entry name" value="GAF-like_dom_sf"/>
</dbReference>
<dbReference type="InterPro" id="IPR035965">
    <property type="entry name" value="PAS-like_dom_sf"/>
</dbReference>
<dbReference type="Gene3D" id="1.20.120.160">
    <property type="entry name" value="HPT domain"/>
    <property type="match status" value="1"/>
</dbReference>
<keyword evidence="8 21" id="KW-0418">Kinase</keyword>
<dbReference type="InterPro" id="IPR004358">
    <property type="entry name" value="Sig_transdc_His_kin-like_C"/>
</dbReference>
<accession>A0A0B5QBH3</accession>
<comment type="similarity">
    <text evidence="2">In the N-terminal section; belongs to the phytochrome family.</text>
</comment>
<dbReference type="RefSeq" id="WP_041897084.1">
    <property type="nucleotide sequence ID" value="NZ_CP010086.2"/>
</dbReference>
<comment type="catalytic activity">
    <reaction evidence="1">
        <text>ATP + protein L-histidine = ADP + protein N-phospho-L-histidine.</text>
        <dbReference type="EC" id="2.7.13.3"/>
    </reaction>
</comment>
<evidence type="ECO:0000259" key="19">
    <source>
        <dbReference type="PROSITE" id="PS50113"/>
    </source>
</evidence>
<dbReference type="InterPro" id="IPR003661">
    <property type="entry name" value="HisK_dim/P_dom"/>
</dbReference>
<protein>
    <recommendedName>
        <fullName evidence="14">Circadian input-output histidine kinase CikA</fullName>
        <ecNumber evidence="3">2.7.13.3</ecNumber>
    </recommendedName>
    <alternativeName>
        <fullName evidence="13">Sensory/regulatory protein RpfC</fullName>
    </alternativeName>
    <alternativeName>
        <fullName evidence="4">Stage 0 sporulation protein A homolog</fullName>
    </alternativeName>
</protein>
<evidence type="ECO:0000256" key="13">
    <source>
        <dbReference type="ARBA" id="ARBA00068150"/>
    </source>
</evidence>
<dbReference type="CDD" id="cd16922">
    <property type="entry name" value="HATPase_EvgS-ArcB-TorS-like"/>
    <property type="match status" value="1"/>
</dbReference>
<dbReference type="InterPro" id="IPR001610">
    <property type="entry name" value="PAC"/>
</dbReference>
<dbReference type="InterPro" id="IPR036641">
    <property type="entry name" value="HPT_dom_sf"/>
</dbReference>
<feature type="domain" description="Response regulatory" evidence="18">
    <location>
        <begin position="572"/>
        <end position="692"/>
    </location>
</feature>
<evidence type="ECO:0000256" key="14">
    <source>
        <dbReference type="ARBA" id="ARBA00074306"/>
    </source>
</evidence>
<evidence type="ECO:0000256" key="1">
    <source>
        <dbReference type="ARBA" id="ARBA00000085"/>
    </source>
</evidence>
<comment type="subunit">
    <text evidence="12">At low DSF concentrations, interacts with RpfF.</text>
</comment>
<dbReference type="PANTHER" id="PTHR45339">
    <property type="entry name" value="HYBRID SIGNAL TRANSDUCTION HISTIDINE KINASE J"/>
    <property type="match status" value="1"/>
</dbReference>
<keyword evidence="9" id="KW-0067">ATP-binding</keyword>
<dbReference type="SUPFAM" id="SSF47384">
    <property type="entry name" value="Homodimeric domain of signal transducing histidine kinase"/>
    <property type="match status" value="1"/>
</dbReference>
<evidence type="ECO:0000256" key="15">
    <source>
        <dbReference type="PROSITE-ProRule" id="PRU00110"/>
    </source>
</evidence>
<dbReference type="Gene3D" id="3.30.450.20">
    <property type="entry name" value="PAS domain"/>
    <property type="match status" value="1"/>
</dbReference>
<dbReference type="InterPro" id="IPR003594">
    <property type="entry name" value="HATPase_dom"/>
</dbReference>
<dbReference type="PROSITE" id="PS50894">
    <property type="entry name" value="HPT"/>
    <property type="match status" value="1"/>
</dbReference>
<dbReference type="InterPro" id="IPR003018">
    <property type="entry name" value="GAF"/>
</dbReference>
<reference evidence="22" key="1">
    <citation type="submission" date="2014-12" db="EMBL/GenBank/DDBJ databases">
        <title>Genome sequence of Clostridium beijerinckii strain 59B.</title>
        <authorList>
            <person name="Little G.T."/>
            <person name="Minton N.P."/>
        </authorList>
    </citation>
    <scope>NUCLEOTIDE SEQUENCE [LARGE SCALE GENOMIC DNA]</scope>
    <source>
        <strain evidence="22">59B</strain>
    </source>
</reference>
<keyword evidence="10" id="KW-0902">Two-component regulatory system</keyword>
<dbReference type="SMART" id="SM00387">
    <property type="entry name" value="HATPase_c"/>
    <property type="match status" value="1"/>
</dbReference>
<evidence type="ECO:0000256" key="6">
    <source>
        <dbReference type="ARBA" id="ARBA00022679"/>
    </source>
</evidence>
<dbReference type="SMART" id="SM00448">
    <property type="entry name" value="REC"/>
    <property type="match status" value="2"/>
</dbReference>
<name>A0A0B5QBH3_CLOBE</name>
<dbReference type="SUPFAM" id="SSF55781">
    <property type="entry name" value="GAF domain-like"/>
    <property type="match status" value="1"/>
</dbReference>
<comment type="function">
    <text evidence="11">May play the central regulatory role in sporulation. It may be an element of the effector pathway responsible for the activation of sporulation genes in response to nutritional stress. Spo0A may act in concert with spo0H (a sigma factor) to control the expression of some genes that are critical to the sporulation process.</text>
</comment>
<dbReference type="SMART" id="SM00086">
    <property type="entry name" value="PAC"/>
    <property type="match status" value="1"/>
</dbReference>
<dbReference type="STRING" id="1520.LF65_03010"/>
<proteinExistence type="inferred from homology"/>
<feature type="domain" description="Histidine kinase" evidence="17">
    <location>
        <begin position="333"/>
        <end position="554"/>
    </location>
</feature>
<dbReference type="EMBL" id="CP010086">
    <property type="protein sequence ID" value="AJG99579.1"/>
    <property type="molecule type" value="Genomic_DNA"/>
</dbReference>
<dbReference type="AlphaFoldDB" id="A0A0B5QBH3"/>
<comment type="caution">
    <text evidence="16">Lacks conserved residue(s) required for the propagation of feature annotation.</text>
</comment>
<dbReference type="SMART" id="SM00388">
    <property type="entry name" value="HisKA"/>
    <property type="match status" value="1"/>
</dbReference>
<dbReference type="CDD" id="cd17546">
    <property type="entry name" value="REC_hyHK_CKI1_RcsC-like"/>
    <property type="match status" value="1"/>
</dbReference>
<evidence type="ECO:0000256" key="5">
    <source>
        <dbReference type="ARBA" id="ARBA00022553"/>
    </source>
</evidence>
<dbReference type="OrthoDB" id="9790669at2"/>
<evidence type="ECO:0000259" key="20">
    <source>
        <dbReference type="PROSITE" id="PS50894"/>
    </source>
</evidence>
<dbReference type="FunFam" id="1.10.287.130:FF:000002">
    <property type="entry name" value="Two-component osmosensing histidine kinase"/>
    <property type="match status" value="1"/>
</dbReference>
<dbReference type="Pfam" id="PF01627">
    <property type="entry name" value="Hpt"/>
    <property type="match status" value="1"/>
</dbReference>
<dbReference type="NCBIfam" id="TIGR00229">
    <property type="entry name" value="sensory_box"/>
    <property type="match status" value="1"/>
</dbReference>
<organism evidence="21 22">
    <name type="scientific">Clostridium beijerinckii</name>
    <name type="common">Clostridium MP</name>
    <dbReference type="NCBI Taxonomy" id="1520"/>
    <lineage>
        <taxon>Bacteria</taxon>
        <taxon>Bacillati</taxon>
        <taxon>Bacillota</taxon>
        <taxon>Clostridia</taxon>
        <taxon>Eubacteriales</taxon>
        <taxon>Clostridiaceae</taxon>
        <taxon>Clostridium</taxon>
    </lineage>
</organism>
<dbReference type="Proteomes" id="UP000031866">
    <property type="component" value="Chromosome"/>
</dbReference>
<evidence type="ECO:0000256" key="2">
    <source>
        <dbReference type="ARBA" id="ARBA00006402"/>
    </source>
</evidence>
<dbReference type="GO" id="GO:0000155">
    <property type="term" value="F:phosphorelay sensor kinase activity"/>
    <property type="evidence" value="ECO:0007669"/>
    <property type="project" value="InterPro"/>
</dbReference>
<dbReference type="Pfam" id="PF00512">
    <property type="entry name" value="HisKA"/>
    <property type="match status" value="1"/>
</dbReference>
<dbReference type="Pfam" id="PF13426">
    <property type="entry name" value="PAS_9"/>
    <property type="match status" value="1"/>
</dbReference>
<evidence type="ECO:0000259" key="17">
    <source>
        <dbReference type="PROSITE" id="PS50109"/>
    </source>
</evidence>
<evidence type="ECO:0000256" key="7">
    <source>
        <dbReference type="ARBA" id="ARBA00022741"/>
    </source>
</evidence>
<gene>
    <name evidence="21" type="ORF">LF65_03010</name>
</gene>
<dbReference type="Gene3D" id="1.10.287.130">
    <property type="match status" value="1"/>
</dbReference>
<keyword evidence="7" id="KW-0547">Nucleotide-binding</keyword>
<evidence type="ECO:0000256" key="12">
    <source>
        <dbReference type="ARBA" id="ARBA00064003"/>
    </source>
</evidence>
<evidence type="ECO:0000256" key="8">
    <source>
        <dbReference type="ARBA" id="ARBA00022777"/>
    </source>
</evidence>
<evidence type="ECO:0000259" key="18">
    <source>
        <dbReference type="PROSITE" id="PS50110"/>
    </source>
</evidence>
<feature type="domain" description="HPt" evidence="20">
    <location>
        <begin position="865"/>
        <end position="951"/>
    </location>
</feature>
<dbReference type="InterPro" id="IPR000014">
    <property type="entry name" value="PAS"/>
</dbReference>
<dbReference type="PANTHER" id="PTHR45339:SF5">
    <property type="entry name" value="HISTIDINE KINASE"/>
    <property type="match status" value="1"/>
</dbReference>
<dbReference type="KEGG" id="cbei:LF65_03010"/>
<dbReference type="SUPFAM" id="SSF52172">
    <property type="entry name" value="CheY-like"/>
    <property type="match status" value="2"/>
</dbReference>
<dbReference type="InterPro" id="IPR000700">
    <property type="entry name" value="PAS-assoc_C"/>
</dbReference>
<evidence type="ECO:0000313" key="21">
    <source>
        <dbReference type="EMBL" id="AJG99579.1"/>
    </source>
</evidence>
<dbReference type="CDD" id="cd00082">
    <property type="entry name" value="HisKA"/>
    <property type="match status" value="1"/>
</dbReference>
<dbReference type="PRINTS" id="PR00344">
    <property type="entry name" value="BCTRLSENSOR"/>
</dbReference>